<evidence type="ECO:0000313" key="3">
    <source>
        <dbReference type="Proteomes" id="UP000250358"/>
    </source>
</evidence>
<accession>A0A2X1AHQ5</accession>
<dbReference type="AlphaFoldDB" id="A0A2X1AHQ5"/>
<evidence type="ECO:0000256" key="1">
    <source>
        <dbReference type="SAM" id="Phobius"/>
    </source>
</evidence>
<dbReference type="EMBL" id="UAQM01000008">
    <property type="protein sequence ID" value="SPU43997.1"/>
    <property type="molecule type" value="Genomic_DNA"/>
</dbReference>
<proteinExistence type="predicted"/>
<keyword evidence="1" id="KW-1133">Transmembrane helix</keyword>
<organism evidence="2 3">
    <name type="scientific">Brevundimonas diminuta</name>
    <name type="common">Pseudomonas diminuta</name>
    <dbReference type="NCBI Taxonomy" id="293"/>
    <lineage>
        <taxon>Bacteria</taxon>
        <taxon>Pseudomonadati</taxon>
        <taxon>Pseudomonadota</taxon>
        <taxon>Alphaproteobacteria</taxon>
        <taxon>Caulobacterales</taxon>
        <taxon>Caulobacteraceae</taxon>
        <taxon>Brevundimonas</taxon>
    </lineage>
</organism>
<protein>
    <submittedName>
        <fullName evidence="2">Uncharacterized protein</fullName>
    </submittedName>
</protein>
<keyword evidence="1" id="KW-0812">Transmembrane</keyword>
<name>A0A2X1AHQ5_BREDI</name>
<evidence type="ECO:0000313" key="2">
    <source>
        <dbReference type="EMBL" id="SPU43997.1"/>
    </source>
</evidence>
<gene>
    <name evidence="2" type="ORF">NCTC11165_01391</name>
</gene>
<feature type="transmembrane region" description="Helical" evidence="1">
    <location>
        <begin position="20"/>
        <end position="46"/>
    </location>
</feature>
<feature type="transmembrane region" description="Helical" evidence="1">
    <location>
        <begin position="94"/>
        <end position="114"/>
    </location>
</feature>
<keyword evidence="1" id="KW-0472">Membrane</keyword>
<dbReference type="Proteomes" id="UP000250358">
    <property type="component" value="Unassembled WGS sequence"/>
</dbReference>
<sequence>MALQMEAQDMPPREAEMAGAIADWVVIATTIVSAGFAVLCLVLAVVQWRKMTWLIPAAMLAFTVYGLLAGLGGLAMNPELIAAMQESNPLYNPAVMGVGWAIQLLIAILCFVALRGGRLLTRLKRAF</sequence>
<feature type="transmembrane region" description="Helical" evidence="1">
    <location>
        <begin position="53"/>
        <end position="74"/>
    </location>
</feature>
<reference evidence="2 3" key="1">
    <citation type="submission" date="2018-06" db="EMBL/GenBank/DDBJ databases">
        <authorList>
            <consortium name="Pathogen Informatics"/>
            <person name="Doyle S."/>
        </authorList>
    </citation>
    <scope>NUCLEOTIDE SEQUENCE [LARGE SCALE GENOMIC DNA]</scope>
    <source>
        <strain evidence="2 3">NCTC11165</strain>
    </source>
</reference>